<evidence type="ECO:0000313" key="8">
    <source>
        <dbReference type="Proteomes" id="UP000643610"/>
    </source>
</evidence>
<evidence type="ECO:0000256" key="1">
    <source>
        <dbReference type="ARBA" id="ARBA00008834"/>
    </source>
</evidence>
<name>A0ABR6XPU9_9BURK</name>
<accession>A0ABR6XPU9</accession>
<dbReference type="EMBL" id="JACOFU010000003">
    <property type="protein sequence ID" value="MBC3831529.1"/>
    <property type="molecule type" value="Genomic_DNA"/>
</dbReference>
<organism evidence="7 8">
    <name type="scientific">Undibacterium amnicola</name>
    <dbReference type="NCBI Taxonomy" id="1834038"/>
    <lineage>
        <taxon>Bacteria</taxon>
        <taxon>Pseudomonadati</taxon>
        <taxon>Pseudomonadota</taxon>
        <taxon>Betaproteobacteria</taxon>
        <taxon>Burkholderiales</taxon>
        <taxon>Oxalobacteraceae</taxon>
        <taxon>Undibacterium</taxon>
    </lineage>
</organism>
<dbReference type="Proteomes" id="UP000643610">
    <property type="component" value="Unassembled WGS sequence"/>
</dbReference>
<dbReference type="InterPro" id="IPR000070">
    <property type="entry name" value="Pectinesterase_cat"/>
</dbReference>
<evidence type="ECO:0000313" key="7">
    <source>
        <dbReference type="EMBL" id="MBC3831529.1"/>
    </source>
</evidence>
<proteinExistence type="inferred from homology"/>
<keyword evidence="8" id="KW-1185">Reference proteome</keyword>
<reference evidence="7 8" key="1">
    <citation type="submission" date="2020-08" db="EMBL/GenBank/DDBJ databases">
        <title>Novel species isolated from subtropical streams in China.</title>
        <authorList>
            <person name="Lu H."/>
        </authorList>
    </citation>
    <scope>NUCLEOTIDE SEQUENCE [LARGE SCALE GENOMIC DNA]</scope>
    <source>
        <strain evidence="7 8">KCTC 52442</strain>
    </source>
</reference>
<feature type="signal peptide" evidence="5">
    <location>
        <begin position="1"/>
        <end position="26"/>
    </location>
</feature>
<dbReference type="InterPro" id="IPR012334">
    <property type="entry name" value="Pectin_lyas_fold"/>
</dbReference>
<dbReference type="InterPro" id="IPR051801">
    <property type="entry name" value="GH28_Enzymes"/>
</dbReference>
<evidence type="ECO:0000256" key="5">
    <source>
        <dbReference type="SAM" id="SignalP"/>
    </source>
</evidence>
<feature type="chain" id="PRO_5046266251" evidence="5">
    <location>
        <begin position="27"/>
        <end position="930"/>
    </location>
</feature>
<evidence type="ECO:0000256" key="4">
    <source>
        <dbReference type="ARBA" id="ARBA00023295"/>
    </source>
</evidence>
<dbReference type="SUPFAM" id="SSF51126">
    <property type="entry name" value="Pectin lyase-like"/>
    <property type="match status" value="2"/>
</dbReference>
<dbReference type="PANTHER" id="PTHR31339:SF9">
    <property type="entry name" value="PLASMIN AND FIBRONECTIN-BINDING PROTEIN A"/>
    <property type="match status" value="1"/>
</dbReference>
<dbReference type="SMART" id="SM00710">
    <property type="entry name" value="PbH1"/>
    <property type="match status" value="5"/>
</dbReference>
<evidence type="ECO:0000256" key="3">
    <source>
        <dbReference type="ARBA" id="ARBA00023085"/>
    </source>
</evidence>
<keyword evidence="7" id="KW-0456">Lyase</keyword>
<keyword evidence="5" id="KW-0732">Signal</keyword>
<feature type="domain" description="Pectinesterase catalytic" evidence="6">
    <location>
        <begin position="672"/>
        <end position="791"/>
    </location>
</feature>
<comment type="caution">
    <text evidence="7">The sequence shown here is derived from an EMBL/GenBank/DDBJ whole genome shotgun (WGS) entry which is preliminary data.</text>
</comment>
<dbReference type="GO" id="GO:0016829">
    <property type="term" value="F:lyase activity"/>
    <property type="evidence" value="ECO:0007669"/>
    <property type="project" value="UniProtKB-KW"/>
</dbReference>
<dbReference type="PANTHER" id="PTHR31339">
    <property type="entry name" value="PECTIN LYASE-RELATED"/>
    <property type="match status" value="1"/>
</dbReference>
<sequence>MTRIEKQHHLVLLALVGTLHVPAAQAQDTRKVSEPSMPAVCTVLTATQVYAEGLRQLDTTKIQAALNACPAGQAVQLAANNEKDSFHSGPLQIPSGVGLIIDRDATLYASTDANLYDKGEKTCGVNAEKGRTCMPFITIEKAKGSGIYGDGVIDGQGGQLVQGKTESWWQMARRAQREKNEHNIPRLIEIKKSQDITFYRIRLRNSPNFHVTVSQSDGFTAWGVKIDTPSDARNTDGIDPISSRNITIAHSYIRTGDDNIAIKGGNSGATENVSIINNHFYSGHGMSIGSETNSGVRRILVRNLSLDGTTSGLRIKSDVSRGGVVEQVRYEDVCIRNSKRPIDLDTRYDQKALGDKIPLYRDIVFDRVHSLSPGRIVLRAYDAAHPMSLEFRQSSIAANSPQLIQFANLNIDQKKITVADKADNIVWNTAIAASCEHRFTEFPAHTPINFRPQLTSQQAQAYTLENVLRTTGPADKPVTDPWNPLEDNLVKAANLPIDYVVDANAVADGKTRFNTVQAAINQALLDGRRLVAEQSSKQRLFILLKPGTYQELLYVPATALPITVYSNESDATKTKIAASAHAALLGAAYIHRYGAQFAQVDSSIQEMYASLKDRPVIGTSGSAIAWIRGHGFQAKNITFQNTYNKDQVDTKAECPNTVCGATAGTAPVVVVQHQAVALMVEGADKVQFENVRVLGFQDTLFLKSSAIAHTARSFFHRSYVEGNVDFIFGDTTAYFYRSEIKSLGDRSTSYVTAPNTNVRTPYGFVFNEVNFTHDGSANALAGKFYLGRQWFHTQKCTPYATINVASYRCTLSDVDGYQAPVGTISKKVLETVGKTVILNSKIGQHIHLQHPWADWNKKGSLAFRPVQFSVADYLRNLTQVGLQPIQHLGYDSLDNLAPATSGIFLSEFNNTHVPLQPSADSQKTMPTGVK</sequence>
<protein>
    <submittedName>
        <fullName evidence="7">Pectin lyase fold-containing protein</fullName>
    </submittedName>
</protein>
<comment type="similarity">
    <text evidence="1">Belongs to the glycosyl hydrolase 28 family.</text>
</comment>
<keyword evidence="2" id="KW-0378">Hydrolase</keyword>
<dbReference type="Gene3D" id="2.160.20.10">
    <property type="entry name" value="Single-stranded right-handed beta-helix, Pectin lyase-like"/>
    <property type="match status" value="2"/>
</dbReference>
<evidence type="ECO:0000256" key="2">
    <source>
        <dbReference type="ARBA" id="ARBA00022801"/>
    </source>
</evidence>
<dbReference type="RefSeq" id="WP_186890976.1">
    <property type="nucleotide sequence ID" value="NZ_JACOFU010000003.1"/>
</dbReference>
<dbReference type="Pfam" id="PF00295">
    <property type="entry name" value="Glyco_hydro_28"/>
    <property type="match status" value="1"/>
</dbReference>
<dbReference type="InterPro" id="IPR011050">
    <property type="entry name" value="Pectin_lyase_fold/virulence"/>
</dbReference>
<keyword evidence="4" id="KW-0326">Glycosidase</keyword>
<evidence type="ECO:0000259" key="6">
    <source>
        <dbReference type="Pfam" id="PF01095"/>
    </source>
</evidence>
<gene>
    <name evidence="7" type="ORF">H8K33_08405</name>
</gene>
<dbReference type="Pfam" id="PF01095">
    <property type="entry name" value="Pectinesterase"/>
    <property type="match status" value="1"/>
</dbReference>
<dbReference type="InterPro" id="IPR006626">
    <property type="entry name" value="PbH1"/>
</dbReference>
<dbReference type="InterPro" id="IPR000743">
    <property type="entry name" value="Glyco_hydro_28"/>
</dbReference>
<keyword evidence="3" id="KW-0063">Aspartyl esterase</keyword>
<dbReference type="PROSITE" id="PS00502">
    <property type="entry name" value="POLYGALACTURONASE"/>
    <property type="match status" value="1"/>
</dbReference>